<evidence type="ECO:0000256" key="2">
    <source>
        <dbReference type="ARBA" id="ARBA00022771"/>
    </source>
</evidence>
<evidence type="ECO:0000259" key="6">
    <source>
        <dbReference type="PROSITE" id="PS50235"/>
    </source>
</evidence>
<keyword evidence="9" id="KW-1185">Reference proteome</keyword>
<dbReference type="InterPro" id="IPR038765">
    <property type="entry name" value="Papain-like_cys_pep_sf"/>
</dbReference>
<evidence type="ECO:0000313" key="9">
    <source>
        <dbReference type="Proteomes" id="UP000054350"/>
    </source>
</evidence>
<dbReference type="EMBL" id="GG745349">
    <property type="protein sequence ID" value="KNE66041.1"/>
    <property type="molecule type" value="Genomic_DNA"/>
</dbReference>
<dbReference type="AlphaFoldDB" id="A0A0L0SU99"/>
<dbReference type="PROSITE" id="PS50235">
    <property type="entry name" value="USP_3"/>
    <property type="match status" value="1"/>
</dbReference>
<dbReference type="InterPro" id="IPR028889">
    <property type="entry name" value="USP"/>
</dbReference>
<dbReference type="GO" id="GO:0016579">
    <property type="term" value="P:protein deubiquitination"/>
    <property type="evidence" value="ECO:0007669"/>
    <property type="project" value="InterPro"/>
</dbReference>
<feature type="domain" description="UBP-type" evidence="7">
    <location>
        <begin position="58"/>
        <end position="170"/>
    </location>
</feature>
<dbReference type="OrthoDB" id="289038at2759"/>
<dbReference type="PANTHER" id="PTHR24006">
    <property type="entry name" value="UBIQUITIN CARBOXYL-TERMINAL HYDROLASE"/>
    <property type="match status" value="1"/>
</dbReference>
<evidence type="ECO:0000256" key="4">
    <source>
        <dbReference type="PROSITE-ProRule" id="PRU00502"/>
    </source>
</evidence>
<evidence type="ECO:0000313" key="8">
    <source>
        <dbReference type="EMBL" id="KNE66041.1"/>
    </source>
</evidence>
<gene>
    <name evidence="8" type="ORF">AMAG_10309</name>
</gene>
<evidence type="ECO:0000256" key="3">
    <source>
        <dbReference type="ARBA" id="ARBA00022833"/>
    </source>
</evidence>
<dbReference type="GO" id="GO:0005829">
    <property type="term" value="C:cytosol"/>
    <property type="evidence" value="ECO:0007669"/>
    <property type="project" value="TreeGrafter"/>
</dbReference>
<dbReference type="eggNOG" id="KOG1867">
    <property type="taxonomic scope" value="Eukaryota"/>
</dbReference>
<reference evidence="9" key="2">
    <citation type="submission" date="2009-11" db="EMBL/GenBank/DDBJ databases">
        <title>The Genome Sequence of Allomyces macrogynus strain ATCC 38327.</title>
        <authorList>
            <consortium name="The Broad Institute Genome Sequencing Platform"/>
            <person name="Russ C."/>
            <person name="Cuomo C."/>
            <person name="Shea T."/>
            <person name="Young S.K."/>
            <person name="Zeng Q."/>
            <person name="Koehrsen M."/>
            <person name="Haas B."/>
            <person name="Borodovsky M."/>
            <person name="Guigo R."/>
            <person name="Alvarado L."/>
            <person name="Berlin A."/>
            <person name="Borenstein D."/>
            <person name="Chen Z."/>
            <person name="Engels R."/>
            <person name="Freedman E."/>
            <person name="Gellesch M."/>
            <person name="Goldberg J."/>
            <person name="Griggs A."/>
            <person name="Gujja S."/>
            <person name="Heiman D."/>
            <person name="Hepburn T."/>
            <person name="Howarth C."/>
            <person name="Jen D."/>
            <person name="Larson L."/>
            <person name="Lewis B."/>
            <person name="Mehta T."/>
            <person name="Park D."/>
            <person name="Pearson M."/>
            <person name="Roberts A."/>
            <person name="Saif S."/>
            <person name="Shenoy N."/>
            <person name="Sisk P."/>
            <person name="Stolte C."/>
            <person name="Sykes S."/>
            <person name="Walk T."/>
            <person name="White J."/>
            <person name="Yandava C."/>
            <person name="Burger G."/>
            <person name="Gray M.W."/>
            <person name="Holland P.W.H."/>
            <person name="King N."/>
            <person name="Lang F.B.F."/>
            <person name="Roger A.J."/>
            <person name="Ruiz-Trillo I."/>
            <person name="Lander E."/>
            <person name="Nusbaum C."/>
        </authorList>
    </citation>
    <scope>NUCLEOTIDE SEQUENCE [LARGE SCALE GENOMIC DNA]</scope>
    <source>
        <strain evidence="9">ATCC 38327</strain>
    </source>
</reference>
<keyword evidence="5" id="KW-0788">Thiol protease</keyword>
<sequence length="491" mass="52824">MTAHLVSMPPYASTTPAMMNGRHDHTSAAVPDPTDCPHLSPALASSPALAANIQLLRRYSTAVAKGVPWQNAPAVGYQNGHFNGMQVPLPEQPMCAACGYWRRILICLQCRTSCCAKEAHMQGHLAATGHPFAWDVTQGAVYCVQCADFVYHDDLDSDDDVPMFDAETQQLVDLFSERPQKCASLRGLKNLGATCYLNVILQSLCHNPTLRDFFLSDGHSPLTCTQRPCIACAFDSICSQLHSGHTHPLAPTAFLATLWSARKDVASSGQHDAHECFMSVMNALHAALAPGPAPEPPQECDCAVHAAFGGTLRSVVRCGACDRSAVALDPFLDISLDVRGESLLQCLARFTALEAVPGYSCGGCQGPAMATKELSIAKLPPSLCFQLKRFEASGTTSTKIETPVAVPTTLNMAPFAARDVMHNRTLYGLYAVVHHRGQLHTGHYTVYIRQSDHWFRIDDDKVMQVHDSEATGANTSGTATAASATLFSGAN</sequence>
<protein>
    <recommendedName>
        <fullName evidence="5">Ubiquitin carboxyl-terminal hydrolase</fullName>
        <ecNumber evidence="5">3.4.19.12</ecNumber>
    </recommendedName>
</protein>
<keyword evidence="2 4" id="KW-0863">Zinc-finger</keyword>
<keyword evidence="5" id="KW-0833">Ubl conjugation pathway</keyword>
<dbReference type="InterPro" id="IPR001607">
    <property type="entry name" value="Znf_UBP"/>
</dbReference>
<dbReference type="InterPro" id="IPR050164">
    <property type="entry name" value="Peptidase_C19"/>
</dbReference>
<organism evidence="8 9">
    <name type="scientific">Allomyces macrogynus (strain ATCC 38327)</name>
    <name type="common">Allomyces javanicus var. macrogynus</name>
    <dbReference type="NCBI Taxonomy" id="578462"/>
    <lineage>
        <taxon>Eukaryota</taxon>
        <taxon>Fungi</taxon>
        <taxon>Fungi incertae sedis</taxon>
        <taxon>Blastocladiomycota</taxon>
        <taxon>Blastocladiomycetes</taxon>
        <taxon>Blastocladiales</taxon>
        <taxon>Blastocladiaceae</taxon>
        <taxon>Allomyces</taxon>
    </lineage>
</organism>
<dbReference type="GO" id="GO:0006508">
    <property type="term" value="P:proteolysis"/>
    <property type="evidence" value="ECO:0007669"/>
    <property type="project" value="UniProtKB-KW"/>
</dbReference>
<dbReference type="SUPFAM" id="SSF54001">
    <property type="entry name" value="Cysteine proteinases"/>
    <property type="match status" value="1"/>
</dbReference>
<dbReference type="Gene3D" id="3.30.40.10">
    <property type="entry name" value="Zinc/RING finger domain, C3HC4 (zinc finger)"/>
    <property type="match status" value="1"/>
</dbReference>
<comment type="catalytic activity">
    <reaction evidence="5">
        <text>Thiol-dependent hydrolysis of ester, thioester, amide, peptide and isopeptide bonds formed by the C-terminal Gly of ubiquitin (a 76-residue protein attached to proteins as an intracellular targeting signal).</text>
        <dbReference type="EC" id="3.4.19.12"/>
    </reaction>
</comment>
<keyword evidence="5" id="KW-0378">Hydrolase</keyword>
<dbReference type="STRING" id="578462.A0A0L0SU99"/>
<dbReference type="InterPro" id="IPR001394">
    <property type="entry name" value="Peptidase_C19_UCH"/>
</dbReference>
<keyword evidence="5" id="KW-0645">Protease</keyword>
<evidence type="ECO:0000259" key="7">
    <source>
        <dbReference type="PROSITE" id="PS50271"/>
    </source>
</evidence>
<dbReference type="PANTHER" id="PTHR24006:SF937">
    <property type="entry name" value="UBIQUITIN CARBOXYL-TERMINAL HYDROLASE"/>
    <property type="match status" value="1"/>
</dbReference>
<dbReference type="VEuPathDB" id="FungiDB:AMAG_10309"/>
<keyword evidence="3" id="KW-0862">Zinc</keyword>
<dbReference type="PROSITE" id="PS00973">
    <property type="entry name" value="USP_2"/>
    <property type="match status" value="1"/>
</dbReference>
<dbReference type="PROSITE" id="PS00972">
    <property type="entry name" value="USP_1"/>
    <property type="match status" value="1"/>
</dbReference>
<comment type="similarity">
    <text evidence="5">Belongs to the peptidase C19 family.</text>
</comment>
<dbReference type="GO" id="GO:0004843">
    <property type="term" value="F:cysteine-type deubiquitinase activity"/>
    <property type="evidence" value="ECO:0007669"/>
    <property type="project" value="UniProtKB-UniRule"/>
</dbReference>
<dbReference type="Pfam" id="PF02148">
    <property type="entry name" value="zf-UBP"/>
    <property type="match status" value="1"/>
</dbReference>
<dbReference type="PROSITE" id="PS50271">
    <property type="entry name" value="ZF_UBP"/>
    <property type="match status" value="1"/>
</dbReference>
<accession>A0A0L0SU99</accession>
<evidence type="ECO:0000256" key="5">
    <source>
        <dbReference type="RuleBase" id="RU366025"/>
    </source>
</evidence>
<dbReference type="OMA" id="NVSCNCI"/>
<evidence type="ECO:0000256" key="1">
    <source>
        <dbReference type="ARBA" id="ARBA00022723"/>
    </source>
</evidence>
<dbReference type="GO" id="GO:0008270">
    <property type="term" value="F:zinc ion binding"/>
    <property type="evidence" value="ECO:0007669"/>
    <property type="project" value="UniProtKB-KW"/>
</dbReference>
<feature type="domain" description="USP" evidence="6">
    <location>
        <begin position="186"/>
        <end position="491"/>
    </location>
</feature>
<proteinExistence type="inferred from homology"/>
<reference evidence="8 9" key="1">
    <citation type="submission" date="2009-11" db="EMBL/GenBank/DDBJ databases">
        <title>Annotation of Allomyces macrogynus ATCC 38327.</title>
        <authorList>
            <consortium name="The Broad Institute Genome Sequencing Platform"/>
            <person name="Russ C."/>
            <person name="Cuomo C."/>
            <person name="Burger G."/>
            <person name="Gray M.W."/>
            <person name="Holland P.W.H."/>
            <person name="King N."/>
            <person name="Lang F.B.F."/>
            <person name="Roger A.J."/>
            <person name="Ruiz-Trillo I."/>
            <person name="Young S.K."/>
            <person name="Zeng Q."/>
            <person name="Gargeya S."/>
            <person name="Fitzgerald M."/>
            <person name="Haas B."/>
            <person name="Abouelleil A."/>
            <person name="Alvarado L."/>
            <person name="Arachchi H.M."/>
            <person name="Berlin A."/>
            <person name="Chapman S.B."/>
            <person name="Gearin G."/>
            <person name="Goldberg J."/>
            <person name="Griggs A."/>
            <person name="Gujja S."/>
            <person name="Hansen M."/>
            <person name="Heiman D."/>
            <person name="Howarth C."/>
            <person name="Larimer J."/>
            <person name="Lui A."/>
            <person name="MacDonald P.J.P."/>
            <person name="McCowen C."/>
            <person name="Montmayeur A."/>
            <person name="Murphy C."/>
            <person name="Neiman D."/>
            <person name="Pearson M."/>
            <person name="Priest M."/>
            <person name="Roberts A."/>
            <person name="Saif S."/>
            <person name="Shea T."/>
            <person name="Sisk P."/>
            <person name="Stolte C."/>
            <person name="Sykes S."/>
            <person name="Wortman J."/>
            <person name="Nusbaum C."/>
            <person name="Birren B."/>
        </authorList>
    </citation>
    <scope>NUCLEOTIDE SEQUENCE [LARGE SCALE GENOMIC DNA]</scope>
    <source>
        <strain evidence="8 9">ATCC 38327</strain>
    </source>
</reference>
<dbReference type="Gene3D" id="3.90.70.10">
    <property type="entry name" value="Cysteine proteinases"/>
    <property type="match status" value="1"/>
</dbReference>
<keyword evidence="1" id="KW-0479">Metal-binding</keyword>
<dbReference type="Proteomes" id="UP000054350">
    <property type="component" value="Unassembled WGS sequence"/>
</dbReference>
<dbReference type="Pfam" id="PF00443">
    <property type="entry name" value="UCH"/>
    <property type="match status" value="1"/>
</dbReference>
<dbReference type="EC" id="3.4.19.12" evidence="5"/>
<dbReference type="InterPro" id="IPR013083">
    <property type="entry name" value="Znf_RING/FYVE/PHD"/>
</dbReference>
<dbReference type="InterPro" id="IPR018200">
    <property type="entry name" value="USP_CS"/>
</dbReference>
<dbReference type="SUPFAM" id="SSF57850">
    <property type="entry name" value="RING/U-box"/>
    <property type="match status" value="1"/>
</dbReference>
<name>A0A0L0SU99_ALLM3</name>
<dbReference type="GO" id="GO:0005634">
    <property type="term" value="C:nucleus"/>
    <property type="evidence" value="ECO:0007669"/>
    <property type="project" value="TreeGrafter"/>
</dbReference>